<gene>
    <name evidence="1" type="ORF">Pint_35068</name>
</gene>
<accession>A0ACC0Y2W2</accession>
<evidence type="ECO:0000313" key="2">
    <source>
        <dbReference type="Proteomes" id="UP001163603"/>
    </source>
</evidence>
<organism evidence="1 2">
    <name type="scientific">Pistacia integerrima</name>
    <dbReference type="NCBI Taxonomy" id="434235"/>
    <lineage>
        <taxon>Eukaryota</taxon>
        <taxon>Viridiplantae</taxon>
        <taxon>Streptophyta</taxon>
        <taxon>Embryophyta</taxon>
        <taxon>Tracheophyta</taxon>
        <taxon>Spermatophyta</taxon>
        <taxon>Magnoliopsida</taxon>
        <taxon>eudicotyledons</taxon>
        <taxon>Gunneridae</taxon>
        <taxon>Pentapetalae</taxon>
        <taxon>rosids</taxon>
        <taxon>malvids</taxon>
        <taxon>Sapindales</taxon>
        <taxon>Anacardiaceae</taxon>
        <taxon>Pistacia</taxon>
    </lineage>
</organism>
<reference evidence="2" key="1">
    <citation type="journal article" date="2023" name="G3 (Bethesda)">
        <title>Genome assembly and association tests identify interacting loci associated with vigor, precocity, and sex in interspecific pistachio rootstocks.</title>
        <authorList>
            <person name="Palmer W."/>
            <person name="Jacygrad E."/>
            <person name="Sagayaradj S."/>
            <person name="Cavanaugh K."/>
            <person name="Han R."/>
            <person name="Bertier L."/>
            <person name="Beede B."/>
            <person name="Kafkas S."/>
            <person name="Golino D."/>
            <person name="Preece J."/>
            <person name="Michelmore R."/>
        </authorList>
    </citation>
    <scope>NUCLEOTIDE SEQUENCE [LARGE SCALE GENOMIC DNA]</scope>
</reference>
<protein>
    <submittedName>
        <fullName evidence="1">Uncharacterized protein</fullName>
    </submittedName>
</protein>
<dbReference type="EMBL" id="CM047744">
    <property type="protein sequence ID" value="KAJ0027932.1"/>
    <property type="molecule type" value="Genomic_DNA"/>
</dbReference>
<comment type="caution">
    <text evidence="1">The sequence shown here is derived from an EMBL/GenBank/DDBJ whole genome shotgun (WGS) entry which is preliminary data.</text>
</comment>
<sequence length="340" mass="38731">MPFPYSPTSQSLQSPWLGTSFVFTNTSIRNQSHNKFQPVKLLVFATESLSTVQKQLRTLSFYSLCSNFGKQNGFSIREGQESLDFKEIPHGLQAQKFMDAIKDKTDIFSCIKRDGRNWTISDFNDLLMALVTANELEIALKLYSEIPSYGLAPDSWTFSIMLSYSTLLYGLLRWGETRAALITFKEMVDFGIEVDERMMNTLLRGLCMKSWEEKDLLEDAYQVFEKMNFIMDPGTYGMVIRALCVGKKTDEALIHLQHMVRRGYVPRTITFNNVIQAFCHEGKVDDALLVVLLMNEHGKIPSRTSYDILIKKLNQQERSSGACIVYGAALKQGVLPHRVP</sequence>
<evidence type="ECO:0000313" key="1">
    <source>
        <dbReference type="EMBL" id="KAJ0027932.1"/>
    </source>
</evidence>
<keyword evidence="2" id="KW-1185">Reference proteome</keyword>
<proteinExistence type="predicted"/>
<name>A0ACC0Y2W2_9ROSI</name>
<dbReference type="Proteomes" id="UP001163603">
    <property type="component" value="Chromosome 9"/>
</dbReference>